<evidence type="ECO:0000313" key="1">
    <source>
        <dbReference type="EMBL" id="NXT86264.1"/>
    </source>
</evidence>
<comment type="caution">
    <text evidence="1">The sequence shown here is derived from an EMBL/GenBank/DDBJ whole genome shotgun (WGS) entry which is preliminary data.</text>
</comment>
<accession>A0A7L3FZB6</accession>
<organism evidence="1 2">
    <name type="scientific">Zapornia atra</name>
    <name type="common">Henderson crake</name>
    <dbReference type="NCBI Taxonomy" id="2585822"/>
    <lineage>
        <taxon>Eukaryota</taxon>
        <taxon>Metazoa</taxon>
        <taxon>Chordata</taxon>
        <taxon>Craniata</taxon>
        <taxon>Vertebrata</taxon>
        <taxon>Euteleostomi</taxon>
        <taxon>Archelosauria</taxon>
        <taxon>Archosauria</taxon>
        <taxon>Dinosauria</taxon>
        <taxon>Saurischia</taxon>
        <taxon>Theropoda</taxon>
        <taxon>Coelurosauria</taxon>
        <taxon>Aves</taxon>
        <taxon>Neognathae</taxon>
        <taxon>Neoaves</taxon>
        <taxon>Gruiformes</taxon>
        <taxon>Rallidae</taxon>
        <taxon>Zapornia</taxon>
    </lineage>
</organism>
<feature type="non-terminal residue" evidence="1">
    <location>
        <position position="68"/>
    </location>
</feature>
<feature type="non-terminal residue" evidence="1">
    <location>
        <position position="1"/>
    </location>
</feature>
<keyword evidence="2" id="KW-1185">Reference proteome</keyword>
<dbReference type="AlphaFoldDB" id="A0A7L3FZB6"/>
<evidence type="ECO:0000313" key="2">
    <source>
        <dbReference type="Proteomes" id="UP000557426"/>
    </source>
</evidence>
<reference evidence="1 2" key="1">
    <citation type="submission" date="2019-09" db="EMBL/GenBank/DDBJ databases">
        <title>Bird 10,000 Genomes (B10K) Project - Family phase.</title>
        <authorList>
            <person name="Zhang G."/>
        </authorList>
    </citation>
    <scope>NUCLEOTIDE SEQUENCE [LARGE SCALE GENOMIC DNA]</scope>
    <source>
        <strain evidence="1">B10K-DU-011-47</strain>
        <tissue evidence="1">Mixed tissue sample</tissue>
    </source>
</reference>
<protein>
    <submittedName>
        <fullName evidence="1">LRC14 protein</fullName>
    </submittedName>
</protein>
<gene>
    <name evidence="1" type="primary">Lrrc14</name>
    <name evidence="1" type="ORF">ZAPATR_R14895</name>
</gene>
<name>A0A7L3FZB6_9GRUI</name>
<sequence>CRLRILDMTDLGDAATAATTATHGPAGMSLWSSTVALAKACLEISKHQSHCLKRSSKRRKVPSGASPA</sequence>
<dbReference type="EMBL" id="VZTU01056631">
    <property type="protein sequence ID" value="NXT86264.1"/>
    <property type="molecule type" value="Genomic_DNA"/>
</dbReference>
<proteinExistence type="predicted"/>
<dbReference type="Proteomes" id="UP000557426">
    <property type="component" value="Unassembled WGS sequence"/>
</dbReference>